<sequence length="76" mass="7993">MLPDRRTFPSRTFRGPGTVLASIGAKGCARVRALLGQGDRGVGMLGAGIRSASAVRADTHANDYAVEPGLRRKART</sequence>
<dbReference type="EMBL" id="BAABAS010000021">
    <property type="protein sequence ID" value="GAA4240003.1"/>
    <property type="molecule type" value="Genomic_DNA"/>
</dbReference>
<accession>A0ABP8CJ61</accession>
<organism evidence="1 2">
    <name type="scientific">Actinomadura meridiana</name>
    <dbReference type="NCBI Taxonomy" id="559626"/>
    <lineage>
        <taxon>Bacteria</taxon>
        <taxon>Bacillati</taxon>
        <taxon>Actinomycetota</taxon>
        <taxon>Actinomycetes</taxon>
        <taxon>Streptosporangiales</taxon>
        <taxon>Thermomonosporaceae</taxon>
        <taxon>Actinomadura</taxon>
    </lineage>
</organism>
<evidence type="ECO:0000313" key="1">
    <source>
        <dbReference type="EMBL" id="GAA4240003.1"/>
    </source>
</evidence>
<keyword evidence="2" id="KW-1185">Reference proteome</keyword>
<protein>
    <submittedName>
        <fullName evidence="1">Uncharacterized protein</fullName>
    </submittedName>
</protein>
<reference evidence="2" key="1">
    <citation type="journal article" date="2019" name="Int. J. Syst. Evol. Microbiol.">
        <title>The Global Catalogue of Microorganisms (GCM) 10K type strain sequencing project: providing services to taxonomists for standard genome sequencing and annotation.</title>
        <authorList>
            <consortium name="The Broad Institute Genomics Platform"/>
            <consortium name="The Broad Institute Genome Sequencing Center for Infectious Disease"/>
            <person name="Wu L."/>
            <person name="Ma J."/>
        </authorList>
    </citation>
    <scope>NUCLEOTIDE SEQUENCE [LARGE SCALE GENOMIC DNA]</scope>
    <source>
        <strain evidence="2">JCM 17440</strain>
    </source>
</reference>
<comment type="caution">
    <text evidence="1">The sequence shown here is derived from an EMBL/GenBank/DDBJ whole genome shotgun (WGS) entry which is preliminary data.</text>
</comment>
<proteinExistence type="predicted"/>
<gene>
    <name evidence="1" type="ORF">GCM10022254_63080</name>
</gene>
<dbReference type="Proteomes" id="UP001501710">
    <property type="component" value="Unassembled WGS sequence"/>
</dbReference>
<evidence type="ECO:0000313" key="2">
    <source>
        <dbReference type="Proteomes" id="UP001501710"/>
    </source>
</evidence>
<name>A0ABP8CJ61_9ACTN</name>